<evidence type="ECO:0000313" key="2">
    <source>
        <dbReference type="Proteomes" id="UP000288805"/>
    </source>
</evidence>
<dbReference type="AlphaFoldDB" id="A0A438CA94"/>
<protein>
    <submittedName>
        <fullName evidence="1">Uncharacterized protein</fullName>
    </submittedName>
</protein>
<organism evidence="1 2">
    <name type="scientific">Vitis vinifera</name>
    <name type="common">Grape</name>
    <dbReference type="NCBI Taxonomy" id="29760"/>
    <lineage>
        <taxon>Eukaryota</taxon>
        <taxon>Viridiplantae</taxon>
        <taxon>Streptophyta</taxon>
        <taxon>Embryophyta</taxon>
        <taxon>Tracheophyta</taxon>
        <taxon>Spermatophyta</taxon>
        <taxon>Magnoliopsida</taxon>
        <taxon>eudicotyledons</taxon>
        <taxon>Gunneridae</taxon>
        <taxon>Pentapetalae</taxon>
        <taxon>rosids</taxon>
        <taxon>Vitales</taxon>
        <taxon>Vitaceae</taxon>
        <taxon>Viteae</taxon>
        <taxon>Vitis</taxon>
    </lineage>
</organism>
<dbReference type="Proteomes" id="UP000288805">
    <property type="component" value="Unassembled WGS sequence"/>
</dbReference>
<comment type="caution">
    <text evidence="1">The sequence shown here is derived from an EMBL/GenBank/DDBJ whole genome shotgun (WGS) entry which is preliminary data.</text>
</comment>
<accession>A0A438CA94</accession>
<gene>
    <name evidence="1" type="ORF">CK203_115766</name>
</gene>
<reference evidence="1 2" key="1">
    <citation type="journal article" date="2018" name="PLoS Genet.">
        <title>Population sequencing reveals clonal diversity and ancestral inbreeding in the grapevine cultivar Chardonnay.</title>
        <authorList>
            <person name="Roach M.J."/>
            <person name="Johnson D.L."/>
            <person name="Bohlmann J."/>
            <person name="van Vuuren H.J."/>
            <person name="Jones S.J."/>
            <person name="Pretorius I.S."/>
            <person name="Schmidt S.A."/>
            <person name="Borneman A.R."/>
        </authorList>
    </citation>
    <scope>NUCLEOTIDE SEQUENCE [LARGE SCALE GENOMIC DNA]</scope>
    <source>
        <strain evidence="2">cv. Chardonnay</strain>
        <tissue evidence="1">Leaf</tissue>
    </source>
</reference>
<evidence type="ECO:0000313" key="1">
    <source>
        <dbReference type="EMBL" id="RVW20160.1"/>
    </source>
</evidence>
<name>A0A438CA94_VITVI</name>
<dbReference type="EMBL" id="QGNW01002391">
    <property type="protein sequence ID" value="RVW20160.1"/>
    <property type="molecule type" value="Genomic_DNA"/>
</dbReference>
<sequence>MAPNLGENSIKEDNDQYSFLINPIPIDLPQVSKLVFVLSSSKPESSLTPKPIVEQNVEPMVAPEDRMIGKVFLRKKATVPRPIKVQESKLATGNEVTVCYPPLTNRVKLQSRKNINQNLPIVIRKGTRECTKHPLYPLSYVVTFEKFSPFHKSFLTSLNNIHIPTTISDALSNENWKQVMNVEMEALEKNKTWKLLLVGKGQWDVNGFILLSIE</sequence>
<proteinExistence type="predicted"/>